<feature type="compositionally biased region" description="Polar residues" evidence="11">
    <location>
        <begin position="128"/>
        <end position="144"/>
    </location>
</feature>
<dbReference type="FunFam" id="3.40.50.300:FF:002145">
    <property type="entry name" value="ABC transporter (MsbA subfamily)"/>
    <property type="match status" value="1"/>
</dbReference>
<dbReference type="PROSITE" id="PS50929">
    <property type="entry name" value="ABC_TM1F"/>
    <property type="match status" value="1"/>
</dbReference>
<feature type="transmembrane region" description="Helical" evidence="12">
    <location>
        <begin position="1450"/>
        <end position="1472"/>
    </location>
</feature>
<evidence type="ECO:0000256" key="11">
    <source>
        <dbReference type="SAM" id="MobiDB-lite"/>
    </source>
</evidence>
<reference evidence="15" key="1">
    <citation type="submission" date="2013-12" db="EMBL/GenBank/DDBJ databases">
        <title>The Genome Sequence of Aphanomyces astaci APO3.</title>
        <authorList>
            <consortium name="The Broad Institute Genomics Platform"/>
            <person name="Russ C."/>
            <person name="Tyler B."/>
            <person name="van West P."/>
            <person name="Dieguez-Uribeondo J."/>
            <person name="Young S.K."/>
            <person name="Zeng Q."/>
            <person name="Gargeya S."/>
            <person name="Fitzgerald M."/>
            <person name="Abouelleil A."/>
            <person name="Alvarado L."/>
            <person name="Chapman S.B."/>
            <person name="Gainer-Dewar J."/>
            <person name="Goldberg J."/>
            <person name="Griggs A."/>
            <person name="Gujja S."/>
            <person name="Hansen M."/>
            <person name="Howarth C."/>
            <person name="Imamovic A."/>
            <person name="Ireland A."/>
            <person name="Larimer J."/>
            <person name="McCowan C."/>
            <person name="Murphy C."/>
            <person name="Pearson M."/>
            <person name="Poon T.W."/>
            <person name="Priest M."/>
            <person name="Roberts A."/>
            <person name="Saif S."/>
            <person name="Shea T."/>
            <person name="Sykes S."/>
            <person name="Wortman J."/>
            <person name="Nusbaum C."/>
            <person name="Birren B."/>
        </authorList>
    </citation>
    <scope>NUCLEOTIDE SEQUENCE [LARGE SCALE GENOMIC DNA]</scope>
    <source>
        <strain evidence="15">APO3</strain>
    </source>
</reference>
<feature type="transmembrane region" description="Helical" evidence="12">
    <location>
        <begin position="957"/>
        <end position="979"/>
    </location>
</feature>
<feature type="transmembrane region" description="Helical" evidence="12">
    <location>
        <begin position="1518"/>
        <end position="1539"/>
    </location>
</feature>
<keyword evidence="5" id="KW-0677">Repeat</keyword>
<evidence type="ECO:0000256" key="5">
    <source>
        <dbReference type="ARBA" id="ARBA00022737"/>
    </source>
</evidence>
<dbReference type="PROSITE" id="PS50893">
    <property type="entry name" value="ABC_TRANSPORTER_2"/>
    <property type="match status" value="1"/>
</dbReference>
<dbReference type="Pfam" id="PF00005">
    <property type="entry name" value="ABC_tran"/>
    <property type="match status" value="2"/>
</dbReference>
<keyword evidence="3" id="KW-1003">Cell membrane</keyword>
<evidence type="ECO:0000313" key="15">
    <source>
        <dbReference type="EMBL" id="ETV84342.1"/>
    </source>
</evidence>
<gene>
    <name evidence="15" type="ORF">H257_03578</name>
</gene>
<dbReference type="OrthoDB" id="6105938at2759"/>
<evidence type="ECO:0000256" key="9">
    <source>
        <dbReference type="ARBA" id="ARBA00023136"/>
    </source>
</evidence>
<feature type="transmembrane region" description="Helical" evidence="12">
    <location>
        <begin position="1016"/>
        <end position="1037"/>
    </location>
</feature>
<keyword evidence="8 12" id="KW-1133">Transmembrane helix</keyword>
<keyword evidence="2" id="KW-0813">Transport</keyword>
<feature type="transmembrane region" description="Helical" evidence="12">
    <location>
        <begin position="1049"/>
        <end position="1066"/>
    </location>
</feature>
<organism evidence="15">
    <name type="scientific">Aphanomyces astaci</name>
    <name type="common">Crayfish plague agent</name>
    <dbReference type="NCBI Taxonomy" id="112090"/>
    <lineage>
        <taxon>Eukaryota</taxon>
        <taxon>Sar</taxon>
        <taxon>Stramenopiles</taxon>
        <taxon>Oomycota</taxon>
        <taxon>Saprolegniomycetes</taxon>
        <taxon>Saprolegniales</taxon>
        <taxon>Verrucalvaceae</taxon>
        <taxon>Aphanomyces</taxon>
    </lineage>
</organism>
<dbReference type="GO" id="GO:0140359">
    <property type="term" value="F:ABC-type transporter activity"/>
    <property type="evidence" value="ECO:0007669"/>
    <property type="project" value="InterPro"/>
</dbReference>
<dbReference type="GeneID" id="20805574"/>
<accession>W4GXD3</accession>
<evidence type="ECO:0000256" key="1">
    <source>
        <dbReference type="ARBA" id="ARBA00004651"/>
    </source>
</evidence>
<evidence type="ECO:0000256" key="4">
    <source>
        <dbReference type="ARBA" id="ARBA00022692"/>
    </source>
</evidence>
<feature type="transmembrane region" description="Helical" evidence="12">
    <location>
        <begin position="1303"/>
        <end position="1323"/>
    </location>
</feature>
<dbReference type="Pfam" id="PF14811">
    <property type="entry name" value="TPD"/>
    <property type="match status" value="1"/>
</dbReference>
<feature type="domain" description="ABC transmembrane type-1" evidence="14">
    <location>
        <begin position="1363"/>
        <end position="1420"/>
    </location>
</feature>
<dbReference type="InterPro" id="IPR029404">
    <property type="entry name" value="CDIN1"/>
</dbReference>
<dbReference type="Gene3D" id="1.25.40.10">
    <property type="entry name" value="Tetratricopeptide repeat domain"/>
    <property type="match status" value="1"/>
</dbReference>
<dbReference type="InterPro" id="IPR011990">
    <property type="entry name" value="TPR-like_helical_dom_sf"/>
</dbReference>
<evidence type="ECO:0000256" key="6">
    <source>
        <dbReference type="ARBA" id="ARBA00022741"/>
    </source>
</evidence>
<dbReference type="PANTHER" id="PTHR24223">
    <property type="entry name" value="ATP-BINDING CASSETTE SUB-FAMILY C"/>
    <property type="match status" value="1"/>
</dbReference>
<dbReference type="InterPro" id="IPR011527">
    <property type="entry name" value="ABC1_TM_dom"/>
</dbReference>
<evidence type="ECO:0000259" key="14">
    <source>
        <dbReference type="PROSITE" id="PS50929"/>
    </source>
</evidence>
<dbReference type="GO" id="GO:0005886">
    <property type="term" value="C:plasma membrane"/>
    <property type="evidence" value="ECO:0007669"/>
    <property type="project" value="UniProtKB-SubCell"/>
</dbReference>
<feature type="domain" description="ABC transporter" evidence="13">
    <location>
        <begin position="1570"/>
        <end position="1790"/>
    </location>
</feature>
<keyword evidence="4 12" id="KW-0812">Transmembrane</keyword>
<dbReference type="Pfam" id="PF00664">
    <property type="entry name" value="ABC_membrane"/>
    <property type="match status" value="1"/>
</dbReference>
<name>W4GXD3_APHAT</name>
<comment type="subcellular location">
    <subcellularLocation>
        <location evidence="1">Cell membrane</location>
        <topology evidence="1">Multi-pass membrane protein</topology>
    </subcellularLocation>
</comment>
<dbReference type="RefSeq" id="XP_009826034.1">
    <property type="nucleotide sequence ID" value="XM_009827732.1"/>
</dbReference>
<dbReference type="InterPro" id="IPR050173">
    <property type="entry name" value="ABC_transporter_C-like"/>
</dbReference>
<feature type="transmembrane region" description="Helical" evidence="12">
    <location>
        <begin position="1363"/>
        <end position="1387"/>
    </location>
</feature>
<evidence type="ECO:0000256" key="10">
    <source>
        <dbReference type="ARBA" id="ARBA00023180"/>
    </source>
</evidence>
<dbReference type="GO" id="GO:0005524">
    <property type="term" value="F:ATP binding"/>
    <property type="evidence" value="ECO:0007669"/>
    <property type="project" value="UniProtKB-KW"/>
</dbReference>
<evidence type="ECO:0000256" key="12">
    <source>
        <dbReference type="SAM" id="Phobius"/>
    </source>
</evidence>
<keyword evidence="10" id="KW-0325">Glycoprotein</keyword>
<dbReference type="PANTHER" id="PTHR24223:SF443">
    <property type="entry name" value="MULTIDRUG-RESISTANCE LIKE PROTEIN 1, ISOFORM I"/>
    <property type="match status" value="1"/>
</dbReference>
<keyword evidence="9 12" id="KW-0472">Membrane</keyword>
<evidence type="ECO:0000256" key="7">
    <source>
        <dbReference type="ARBA" id="ARBA00022840"/>
    </source>
</evidence>
<keyword evidence="7" id="KW-0067">ATP-binding</keyword>
<dbReference type="InterPro" id="IPR036640">
    <property type="entry name" value="ABC1_TM_sf"/>
</dbReference>
<keyword evidence="6" id="KW-0547">Nucleotide-binding</keyword>
<feature type="transmembrane region" description="Helical" evidence="12">
    <location>
        <begin position="991"/>
        <end position="1010"/>
    </location>
</feature>
<dbReference type="SUPFAM" id="SSF90123">
    <property type="entry name" value="ABC transporter transmembrane region"/>
    <property type="match status" value="1"/>
</dbReference>
<dbReference type="STRING" id="112090.W4GXD3"/>
<dbReference type="Gene3D" id="1.20.1560.10">
    <property type="entry name" value="ABC transporter type 1, transmembrane domain"/>
    <property type="match status" value="1"/>
</dbReference>
<sequence>MQAVLRTSQSKLHATPFLHPHPSLNASPLLLRAVSTVVPVHTTPRKKKRKGNSPQHASKPSSHPHPNQKTSLVNKSNASVLGSTNATQEKAQEPSTVVEPAAATTPSDKDVPQPATSGTPKRGDHHASSSTDLVVSATQPSTKGHAQKKAAIATKPPTSPLVEEAQVVIGLLEEIAQRQRALPSAAHVTTMLNYTSRDQEDTFFKLFELYRKHGNSNVDSTFLIPGVVKCCEVGNSKQAVAIATDMVNNGRKVDRHTLHLILRVAETNSAARDALKVLDLLLQEGHLVTTQDYQRILAICTADHHEDGALRILQALRPLTTIASDTYLHWLSRSAMVWRADIFLALLQEMRLSGVEPRIPSLTSLEVGRKDPALTVMEGVRAVGLDPCFAMSAVYESIAKAIGKGDRRDGGVTRRQRETALEKFGTLKVRKLEWEVQPIPQLLETQAAGLLLKKETFRRLKYQQVTRVESYLNMLPITTNVTLNLRKQLLRMSLLVNTHRVKRNKYMILGEYERGKSLIDLSNIHNYPPVSLMRIILEARGMSPRAIKNALAAPGDLTPRDNNELNRAKLNDSIHRNDPLLDLPDYTSSSLETTLMHYFISKGIRVSTQAELALDQEKIYGRAVISPDLLLLDPVLINGVPVRWIDAKNYYGAHIVNKRLIAKQLASYVKEWGPGAVVYGMGYSDMISIPGVVCLDMTPIPKTSWGKFKMVTKSYMYTFRNLFRWAPHLGSELTQEYLTSNDLTEVNRERGAQERLERSAAKSAKNPVAAEKKEARILKIVFRHRKAPPDSILRAPSNPVLSMELYPTADNATDVRIPHAGDDVAFTEPYHIQNNSPRPSLTTLTHTQNIPMTSSWWPVMSQWLPSLVVTPSVIVCAHFRGPNGAMTLGAVAVALCSYEYAWLTYKIRHHVLLLYERYMIDQEAKNNNSLYVVQHGRYQNPLDDTVCAVHMSMRRRWWSRCAIAGFVAVVAAGSMTGILNKVQARLQLNNPELLTFTAIAYAVVGCSAALAPTWTYGVVLLLQVSGFAVLTGSVAVWGATRIFASTIPLWQYILFAVVATLMSRYGRMFVGMLKHRTIDPWHWLLFMAATFAIFHRVVAPEVYASVLQMPEHDAANVTTAEDDKATAACGGDETLLFQNLQWTVKHGDLVVVHGAVGAGKSSLCSVLLGEIIKRSGSVLWAGRWRMWPINRGSSTPPFETTSYSANHSISSRISLARACYSDADVCILDAPLAAVGALVFNEIFPKFPNRGFWEREGKTSDVDTPDEETSDRHDDVVLVTPTNRSSTKVAPTDICVSGAVVRAYLASLGGYGALVIVLLTTLVTEVVRLSCEMWLSYWGNEASSSRNLARDSRRAIMNDNLNIYSALVFAMCVLTVGQVGVVMLLGLRGSKNMFEAMLGSLVRTPTRFFDTNPMGRLLNRCGDAVFQCDIEIPLALSSILLQTASALSKILTSVFVIQWMGLLLPPLVYGYYKLGAEAIDGAVTIRAFGRSATCFVMVAVNQWYSLRIQFVSNAMVHAILLGCVVGCSKMSPGLLALVITSYGQSRQHVNEEGSKDVVALEALWPTTGHIAFDRVGFQYKVDDPLVLQNVSFTIKGGEKVGVVGRTGVGKSRLTMALFCINELASGTISIDGIDTATLPLRQLRRGLAIIPQNPVHFKGTLRTNLDPLDAYSDNQLWAALGKVKLLDRLTKSEANVGERQMLCMTRALLGQAKIVVLERGHGSREPTDEMLQRIIRNEFAGATPLTIAHRLGTILDYDRILVFDHGTLMQNDTPDVFLADTRGEFYELAAEVGAN</sequence>
<evidence type="ECO:0000259" key="13">
    <source>
        <dbReference type="PROSITE" id="PS50893"/>
    </source>
</evidence>
<proteinExistence type="predicted"/>
<dbReference type="EMBL" id="KI913119">
    <property type="protein sequence ID" value="ETV84342.1"/>
    <property type="molecule type" value="Genomic_DNA"/>
</dbReference>
<evidence type="ECO:0000256" key="8">
    <source>
        <dbReference type="ARBA" id="ARBA00022989"/>
    </source>
</evidence>
<dbReference type="Gene3D" id="3.40.50.300">
    <property type="entry name" value="P-loop containing nucleotide triphosphate hydrolases"/>
    <property type="match status" value="2"/>
</dbReference>
<dbReference type="InterPro" id="IPR027417">
    <property type="entry name" value="P-loop_NTPase"/>
</dbReference>
<evidence type="ECO:0000256" key="3">
    <source>
        <dbReference type="ARBA" id="ARBA00022475"/>
    </source>
</evidence>
<feature type="transmembrane region" description="Helical" evidence="12">
    <location>
        <begin position="1487"/>
        <end position="1506"/>
    </location>
</feature>
<dbReference type="InterPro" id="IPR003439">
    <property type="entry name" value="ABC_transporter-like_ATP-bd"/>
</dbReference>
<feature type="compositionally biased region" description="Polar residues" evidence="11">
    <location>
        <begin position="52"/>
        <end position="95"/>
    </location>
</feature>
<dbReference type="GO" id="GO:0016887">
    <property type="term" value="F:ATP hydrolysis activity"/>
    <property type="evidence" value="ECO:0007669"/>
    <property type="project" value="InterPro"/>
</dbReference>
<feature type="region of interest" description="Disordered" evidence="11">
    <location>
        <begin position="39"/>
        <end position="152"/>
    </location>
</feature>
<dbReference type="SUPFAM" id="SSF52540">
    <property type="entry name" value="P-loop containing nucleoside triphosphate hydrolases"/>
    <property type="match status" value="2"/>
</dbReference>
<dbReference type="VEuPathDB" id="FungiDB:H257_03578"/>
<evidence type="ECO:0000256" key="2">
    <source>
        <dbReference type="ARBA" id="ARBA00022448"/>
    </source>
</evidence>
<protein>
    <submittedName>
        <fullName evidence="15">Uncharacterized protein</fullName>
    </submittedName>
</protein>